<keyword evidence="1" id="KW-0677">Repeat</keyword>
<keyword evidence="2" id="KW-0732">Signal</keyword>
<dbReference type="PROSITE" id="PS50012">
    <property type="entry name" value="RCC1_3"/>
    <property type="match status" value="7"/>
</dbReference>
<gene>
    <name evidence="3" type="ORF">H9804_06760</name>
</gene>
<name>A0A9D2GT91_9BACT</name>
<feature type="chain" id="PRO_5039373679" description="Regulator of chromosome condensation (RCC1) repeat protein" evidence="2">
    <location>
        <begin position="23"/>
        <end position="760"/>
    </location>
</feature>
<dbReference type="EMBL" id="DXAQ01000105">
    <property type="protein sequence ID" value="HIZ89628.1"/>
    <property type="molecule type" value="Genomic_DNA"/>
</dbReference>
<accession>A0A9D2GT91</accession>
<evidence type="ECO:0000256" key="1">
    <source>
        <dbReference type="ARBA" id="ARBA00022737"/>
    </source>
</evidence>
<dbReference type="InterPro" id="IPR051625">
    <property type="entry name" value="Signaling_Regulatory_Domain"/>
</dbReference>
<dbReference type="InterPro" id="IPR009091">
    <property type="entry name" value="RCC1/BLIP-II"/>
</dbReference>
<organism evidence="3 4">
    <name type="scientific">Candidatus Mucispirillum faecigallinarum</name>
    <dbReference type="NCBI Taxonomy" id="2838699"/>
    <lineage>
        <taxon>Bacteria</taxon>
        <taxon>Pseudomonadati</taxon>
        <taxon>Deferribacterota</taxon>
        <taxon>Deferribacteres</taxon>
        <taxon>Deferribacterales</taxon>
        <taxon>Mucispirillaceae</taxon>
        <taxon>Mucispirillum</taxon>
    </lineage>
</organism>
<evidence type="ECO:0000256" key="2">
    <source>
        <dbReference type="SAM" id="SignalP"/>
    </source>
</evidence>
<dbReference type="SUPFAM" id="SSF50985">
    <property type="entry name" value="RCC1/BLIP-II"/>
    <property type="match status" value="2"/>
</dbReference>
<dbReference type="Pfam" id="PF00415">
    <property type="entry name" value="RCC1"/>
    <property type="match status" value="7"/>
</dbReference>
<dbReference type="PANTHER" id="PTHR22872">
    <property type="entry name" value="BTK-BINDING PROTEIN-RELATED"/>
    <property type="match status" value="1"/>
</dbReference>
<feature type="signal peptide" evidence="2">
    <location>
        <begin position="1"/>
        <end position="22"/>
    </location>
</feature>
<dbReference type="PROSITE" id="PS51257">
    <property type="entry name" value="PROKAR_LIPOPROTEIN"/>
    <property type="match status" value="1"/>
</dbReference>
<proteinExistence type="predicted"/>
<comment type="caution">
    <text evidence="3">The sequence shown here is derived from an EMBL/GenBank/DDBJ whole genome shotgun (WGS) entry which is preliminary data.</text>
</comment>
<dbReference type="Gene3D" id="2.130.10.30">
    <property type="entry name" value="Regulator of chromosome condensation 1/beta-lactamase-inhibitor protein II"/>
    <property type="match status" value="4"/>
</dbReference>
<sequence length="760" mass="85606">MQKKKFIITLLFAILSIFMITACSDSGNESNSGGNNGGGGTYIPQTGYIDFYPIQEKKWSVGPFTFNIKTNNKLYVDGEEITQFTSPFNTFLGQKYDERQENSYYSLFALTEDGLYSWGNNEYAQLGVGDTDNRSMPEKILDEKVKEILQVNTGLLQESFMETRDQTEPTFFALTETGNLYVWGYKYRRIFPSDTTIYITSPKKINIDNKKIKEIQIKTISEVYTSSNLTDTINYHFILYMITEDNKLYSWGYNDNGELGIGNNNNYQTSPVQIPLNGNVKELIIDNTTSRHLNAYIITEDNKLYGWGYNNNGELGIGNNNNQTIPVEISLNGNINELIIDNSLRYALMTDNSIYKWGGSIGNTPVAGTKLPNNIKQKEKDYFILEDNTLWDYRNERSIGTIKEINEEYILMESGELYKLNLEKIEFPENTSGVKSLQIYNYEYNYEPEPDPYYNSYYAVMNDGTLYVWGSNEYGLLGVGDDYRIYTPAKVDGITGNVKELIFNKYSVYALTEDGALYAWGSNRYGQLGVGSENETLKTPNKVNLPGNIKELITASSVYDNLPVYALMEDGSLYAWGYNSHGELGVGDENNKNTPAKVNGITGNITKLYIDSSDSTYGAVYIFTEDGAVYASGHLAGTGSITTNIPTKLNLPSQPKKMFFRGYDGTFAVMEDDSIYVWGSSYKFGLGGSQVIRTPAKHIISGNIKEFIDYLGDTSSTIYVIMEDDTIYGWGDNEDGQLGLGDNIKSSWYPVLIKITNNTY</sequence>
<reference evidence="3" key="2">
    <citation type="submission" date="2021-04" db="EMBL/GenBank/DDBJ databases">
        <authorList>
            <person name="Gilroy R."/>
        </authorList>
    </citation>
    <scope>NUCLEOTIDE SEQUENCE</scope>
    <source>
        <strain evidence="3">ChiW4-1371</strain>
    </source>
</reference>
<dbReference type="Proteomes" id="UP000824176">
    <property type="component" value="Unassembled WGS sequence"/>
</dbReference>
<protein>
    <recommendedName>
        <fullName evidence="5">Regulator of chromosome condensation (RCC1) repeat protein</fullName>
    </recommendedName>
</protein>
<dbReference type="InterPro" id="IPR000408">
    <property type="entry name" value="Reg_chr_condens"/>
</dbReference>
<dbReference type="AlphaFoldDB" id="A0A9D2GT91"/>
<evidence type="ECO:0000313" key="4">
    <source>
        <dbReference type="Proteomes" id="UP000824176"/>
    </source>
</evidence>
<evidence type="ECO:0008006" key="5">
    <source>
        <dbReference type="Google" id="ProtNLM"/>
    </source>
</evidence>
<evidence type="ECO:0000313" key="3">
    <source>
        <dbReference type="EMBL" id="HIZ89628.1"/>
    </source>
</evidence>
<reference evidence="3" key="1">
    <citation type="journal article" date="2021" name="PeerJ">
        <title>Extensive microbial diversity within the chicken gut microbiome revealed by metagenomics and culture.</title>
        <authorList>
            <person name="Gilroy R."/>
            <person name="Ravi A."/>
            <person name="Getino M."/>
            <person name="Pursley I."/>
            <person name="Horton D.L."/>
            <person name="Alikhan N.F."/>
            <person name="Baker D."/>
            <person name="Gharbi K."/>
            <person name="Hall N."/>
            <person name="Watson M."/>
            <person name="Adriaenssens E.M."/>
            <person name="Foster-Nyarko E."/>
            <person name="Jarju S."/>
            <person name="Secka A."/>
            <person name="Antonio M."/>
            <person name="Oren A."/>
            <person name="Chaudhuri R.R."/>
            <person name="La Ragione R."/>
            <person name="Hildebrand F."/>
            <person name="Pallen M.J."/>
        </authorList>
    </citation>
    <scope>NUCLEOTIDE SEQUENCE</scope>
    <source>
        <strain evidence="3">ChiW4-1371</strain>
    </source>
</reference>
<dbReference type="PRINTS" id="PR00633">
    <property type="entry name" value="RCCNDNSATION"/>
</dbReference>